<dbReference type="OrthoDB" id="4179687at2759"/>
<dbReference type="GeneID" id="63763954"/>
<protein>
    <recommendedName>
        <fullName evidence="3">Glyoxalase-like domain-containing protein</fullName>
    </recommendedName>
</protein>
<dbReference type="RefSeq" id="XP_040698341.1">
    <property type="nucleotide sequence ID" value="XM_040847881.1"/>
</dbReference>
<keyword evidence="2" id="KW-1185">Reference proteome</keyword>
<gene>
    <name evidence="1" type="ORF">ASPSYDRAFT_49649</name>
</gene>
<proteinExistence type="predicted"/>
<sequence>MSNPGATRLRQLALVVSDLAAAERILNTVLGTEVVFRDPGVAHWGLNNFLVALGGDIIEVVSPFRDDTTAGRLLAKRGDGGYMIIMQTLDAAARRQYIESCGLAKVIYSYSKADVDCVQYHPKGIPGGMMPELDSHRPSAENPDPLGSPFSPWHACGSEYGSYAAAMARSSHFRLLRVTTRLASGDKDTEKAARKWEHIFGVTRDGSELHFTNAQIRFFGGVDSVTDGLESITIGVQGKDIYDRIHRIAREQGVDRDGHLFMLGVKWHFVLLDSRRVKSVI</sequence>
<name>A0A1L9T557_9EURO</name>
<organism evidence="1 2">
    <name type="scientific">Aspergillus sydowii CBS 593.65</name>
    <dbReference type="NCBI Taxonomy" id="1036612"/>
    <lineage>
        <taxon>Eukaryota</taxon>
        <taxon>Fungi</taxon>
        <taxon>Dikarya</taxon>
        <taxon>Ascomycota</taxon>
        <taxon>Pezizomycotina</taxon>
        <taxon>Eurotiomycetes</taxon>
        <taxon>Eurotiomycetidae</taxon>
        <taxon>Eurotiales</taxon>
        <taxon>Aspergillaceae</taxon>
        <taxon>Aspergillus</taxon>
        <taxon>Aspergillus subgen. Nidulantes</taxon>
    </lineage>
</organism>
<evidence type="ECO:0000313" key="2">
    <source>
        <dbReference type="Proteomes" id="UP000184356"/>
    </source>
</evidence>
<reference evidence="2" key="1">
    <citation type="journal article" date="2017" name="Genome Biol.">
        <title>Comparative genomics reveals high biological diversity and specific adaptations in the industrially and medically important fungal genus Aspergillus.</title>
        <authorList>
            <person name="de Vries R.P."/>
            <person name="Riley R."/>
            <person name="Wiebenga A."/>
            <person name="Aguilar-Osorio G."/>
            <person name="Amillis S."/>
            <person name="Uchima C.A."/>
            <person name="Anderluh G."/>
            <person name="Asadollahi M."/>
            <person name="Askin M."/>
            <person name="Barry K."/>
            <person name="Battaglia E."/>
            <person name="Bayram O."/>
            <person name="Benocci T."/>
            <person name="Braus-Stromeyer S.A."/>
            <person name="Caldana C."/>
            <person name="Canovas D."/>
            <person name="Cerqueira G.C."/>
            <person name="Chen F."/>
            <person name="Chen W."/>
            <person name="Choi C."/>
            <person name="Clum A."/>
            <person name="Dos Santos R.A."/>
            <person name="Damasio A.R."/>
            <person name="Diallinas G."/>
            <person name="Emri T."/>
            <person name="Fekete E."/>
            <person name="Flipphi M."/>
            <person name="Freyberg S."/>
            <person name="Gallo A."/>
            <person name="Gournas C."/>
            <person name="Habgood R."/>
            <person name="Hainaut M."/>
            <person name="Harispe M.L."/>
            <person name="Henrissat B."/>
            <person name="Hilden K.S."/>
            <person name="Hope R."/>
            <person name="Hossain A."/>
            <person name="Karabika E."/>
            <person name="Karaffa L."/>
            <person name="Karanyi Z."/>
            <person name="Krasevec N."/>
            <person name="Kuo A."/>
            <person name="Kusch H."/>
            <person name="LaButti K."/>
            <person name="Lagendijk E.L."/>
            <person name="Lapidus A."/>
            <person name="Levasseur A."/>
            <person name="Lindquist E."/>
            <person name="Lipzen A."/>
            <person name="Logrieco A.F."/>
            <person name="MacCabe A."/>
            <person name="Maekelae M.R."/>
            <person name="Malavazi I."/>
            <person name="Melin P."/>
            <person name="Meyer V."/>
            <person name="Mielnichuk N."/>
            <person name="Miskei M."/>
            <person name="Molnar A.P."/>
            <person name="Mule G."/>
            <person name="Ngan C.Y."/>
            <person name="Orejas M."/>
            <person name="Orosz E."/>
            <person name="Ouedraogo J.P."/>
            <person name="Overkamp K.M."/>
            <person name="Park H.-S."/>
            <person name="Perrone G."/>
            <person name="Piumi F."/>
            <person name="Punt P.J."/>
            <person name="Ram A.F."/>
            <person name="Ramon A."/>
            <person name="Rauscher S."/>
            <person name="Record E."/>
            <person name="Riano-Pachon D.M."/>
            <person name="Robert V."/>
            <person name="Roehrig J."/>
            <person name="Ruller R."/>
            <person name="Salamov A."/>
            <person name="Salih N.S."/>
            <person name="Samson R.A."/>
            <person name="Sandor E."/>
            <person name="Sanguinetti M."/>
            <person name="Schuetze T."/>
            <person name="Sepcic K."/>
            <person name="Shelest E."/>
            <person name="Sherlock G."/>
            <person name="Sophianopoulou V."/>
            <person name="Squina F.M."/>
            <person name="Sun H."/>
            <person name="Susca A."/>
            <person name="Todd R.B."/>
            <person name="Tsang A."/>
            <person name="Unkles S.E."/>
            <person name="van de Wiele N."/>
            <person name="van Rossen-Uffink D."/>
            <person name="Oliveira J.V."/>
            <person name="Vesth T.C."/>
            <person name="Visser J."/>
            <person name="Yu J.-H."/>
            <person name="Zhou M."/>
            <person name="Andersen M.R."/>
            <person name="Archer D.B."/>
            <person name="Baker S.E."/>
            <person name="Benoit I."/>
            <person name="Brakhage A.A."/>
            <person name="Braus G.H."/>
            <person name="Fischer R."/>
            <person name="Frisvad J.C."/>
            <person name="Goldman G.H."/>
            <person name="Houbraken J."/>
            <person name="Oakley B."/>
            <person name="Pocsi I."/>
            <person name="Scazzocchio C."/>
            <person name="Seiboth B."/>
            <person name="vanKuyk P.A."/>
            <person name="Wortman J."/>
            <person name="Dyer P.S."/>
            <person name="Grigoriev I.V."/>
        </authorList>
    </citation>
    <scope>NUCLEOTIDE SEQUENCE [LARGE SCALE GENOMIC DNA]</scope>
    <source>
        <strain evidence="2">CBS 593.65</strain>
    </source>
</reference>
<dbReference type="SUPFAM" id="SSF54593">
    <property type="entry name" value="Glyoxalase/Bleomycin resistance protein/Dihydroxybiphenyl dioxygenase"/>
    <property type="match status" value="1"/>
</dbReference>
<evidence type="ECO:0000313" key="1">
    <source>
        <dbReference type="EMBL" id="OJJ54535.1"/>
    </source>
</evidence>
<dbReference type="EMBL" id="KV878594">
    <property type="protein sequence ID" value="OJJ54535.1"/>
    <property type="molecule type" value="Genomic_DNA"/>
</dbReference>
<dbReference type="Gene3D" id="3.10.180.10">
    <property type="entry name" value="2,3-Dihydroxybiphenyl 1,2-Dioxygenase, domain 1"/>
    <property type="match status" value="1"/>
</dbReference>
<dbReference type="VEuPathDB" id="FungiDB:ASPSYDRAFT_49649"/>
<accession>A0A1L9T557</accession>
<evidence type="ECO:0008006" key="3">
    <source>
        <dbReference type="Google" id="ProtNLM"/>
    </source>
</evidence>
<dbReference type="InterPro" id="IPR029068">
    <property type="entry name" value="Glyas_Bleomycin-R_OHBP_Dase"/>
</dbReference>
<dbReference type="Proteomes" id="UP000184356">
    <property type="component" value="Unassembled WGS sequence"/>
</dbReference>
<dbReference type="AlphaFoldDB" id="A0A1L9T557"/>